<feature type="domain" description="Major facilitator superfamily (MFS) profile" evidence="8">
    <location>
        <begin position="4"/>
        <end position="382"/>
    </location>
</feature>
<feature type="transmembrane region" description="Helical" evidence="7">
    <location>
        <begin position="209"/>
        <end position="230"/>
    </location>
</feature>
<evidence type="ECO:0000256" key="2">
    <source>
        <dbReference type="ARBA" id="ARBA00022448"/>
    </source>
</evidence>
<feature type="transmembrane region" description="Helical" evidence="7">
    <location>
        <begin position="95"/>
        <end position="116"/>
    </location>
</feature>
<dbReference type="InterPro" id="IPR011701">
    <property type="entry name" value="MFS"/>
</dbReference>
<feature type="transmembrane region" description="Helical" evidence="7">
    <location>
        <begin position="269"/>
        <end position="286"/>
    </location>
</feature>
<gene>
    <name evidence="9" type="ORF">EYB31_08505</name>
</gene>
<keyword evidence="4 7" id="KW-0812">Transmembrane</keyword>
<keyword evidence="6 7" id="KW-0472">Membrane</keyword>
<evidence type="ECO:0000256" key="1">
    <source>
        <dbReference type="ARBA" id="ARBA00004651"/>
    </source>
</evidence>
<evidence type="ECO:0000256" key="5">
    <source>
        <dbReference type="ARBA" id="ARBA00022989"/>
    </source>
</evidence>
<dbReference type="RefSeq" id="WP_131012858.1">
    <property type="nucleotide sequence ID" value="NZ_SIRE01000005.1"/>
</dbReference>
<dbReference type="PANTHER" id="PTHR43124:SF3">
    <property type="entry name" value="CHLORAMPHENICOL EFFLUX PUMP RV0191"/>
    <property type="match status" value="1"/>
</dbReference>
<feature type="transmembrane region" description="Helical" evidence="7">
    <location>
        <begin position="242"/>
        <end position="262"/>
    </location>
</feature>
<keyword evidence="3" id="KW-1003">Cell membrane</keyword>
<feature type="transmembrane region" description="Helical" evidence="7">
    <location>
        <begin position="128"/>
        <end position="151"/>
    </location>
</feature>
<accession>A0A4Q9DVQ7</accession>
<dbReference type="Gene3D" id="1.20.1250.20">
    <property type="entry name" value="MFS general substrate transporter like domains"/>
    <property type="match status" value="1"/>
</dbReference>
<sequence length="392" mass="43404">MRMVIFLLFLIMFVIGTDVFLISPLLPTLQNLYHIPTGISGWLMGAYALGYAVFALIAGPLSDGWDRKKVMFWGMFCFSITTFLCGYANNFWTMLLFRFLAGVSASFTGPQVWAAIPSLFPVPKITKVFGIVLAGLAVAQVLGIPVGSLLASTHWSFSFFAVGGFSLVLTVLVLFIMPSMKPRTTSKNNRAIFKRYIPLLTSEKARRVYAAYFLFQLGNFSSFSFIGKWITDTFHFSVEQVGYMMIFIGVGNLLGSLCSALIVQRYKPYKTILFSSLLIVPLFIILPHMPWIWTICIVYLSISVALNIMTPVIASLLSELNPSIRGTITSLTNATMYASVTLGAWTAGMLYSWFNGFAAIGIFSAVCFASAWATFQISGVLDIQEQQIKKLA</sequence>
<dbReference type="PANTHER" id="PTHR43124">
    <property type="entry name" value="PURINE EFFLUX PUMP PBUE"/>
    <property type="match status" value="1"/>
</dbReference>
<feature type="transmembrane region" description="Helical" evidence="7">
    <location>
        <begin position="292"/>
        <end position="314"/>
    </location>
</feature>
<keyword evidence="2" id="KW-0813">Transport</keyword>
<dbReference type="OrthoDB" id="212436at2"/>
<evidence type="ECO:0000256" key="3">
    <source>
        <dbReference type="ARBA" id="ARBA00022475"/>
    </source>
</evidence>
<protein>
    <submittedName>
        <fullName evidence="9">MFS transporter</fullName>
    </submittedName>
</protein>
<dbReference type="EMBL" id="SIRE01000005">
    <property type="protein sequence ID" value="TBL80445.1"/>
    <property type="molecule type" value="Genomic_DNA"/>
</dbReference>
<comment type="subcellular location">
    <subcellularLocation>
        <location evidence="1">Cell membrane</location>
        <topology evidence="1">Multi-pass membrane protein</topology>
    </subcellularLocation>
</comment>
<evidence type="ECO:0000256" key="6">
    <source>
        <dbReference type="ARBA" id="ARBA00023136"/>
    </source>
</evidence>
<evidence type="ECO:0000259" key="8">
    <source>
        <dbReference type="PROSITE" id="PS50850"/>
    </source>
</evidence>
<keyword evidence="10" id="KW-1185">Reference proteome</keyword>
<dbReference type="AlphaFoldDB" id="A0A4Q9DVQ7"/>
<evidence type="ECO:0000313" key="10">
    <source>
        <dbReference type="Proteomes" id="UP000293142"/>
    </source>
</evidence>
<feature type="transmembrane region" description="Helical" evidence="7">
    <location>
        <begin position="40"/>
        <end position="58"/>
    </location>
</feature>
<dbReference type="CDD" id="cd17324">
    <property type="entry name" value="MFS_NepI_like"/>
    <property type="match status" value="1"/>
</dbReference>
<feature type="transmembrane region" description="Helical" evidence="7">
    <location>
        <begin position="334"/>
        <end position="354"/>
    </location>
</feature>
<dbReference type="GO" id="GO:0022857">
    <property type="term" value="F:transmembrane transporter activity"/>
    <property type="evidence" value="ECO:0007669"/>
    <property type="project" value="InterPro"/>
</dbReference>
<dbReference type="PROSITE" id="PS50850">
    <property type="entry name" value="MFS"/>
    <property type="match status" value="1"/>
</dbReference>
<dbReference type="Proteomes" id="UP000293142">
    <property type="component" value="Unassembled WGS sequence"/>
</dbReference>
<reference evidence="9 10" key="1">
    <citation type="submission" date="2019-02" db="EMBL/GenBank/DDBJ databases">
        <title>Paenibacillus sp. nov., isolated from surface-sterilized tissue of Thalictrum simplex L.</title>
        <authorList>
            <person name="Tuo L."/>
        </authorList>
    </citation>
    <scope>NUCLEOTIDE SEQUENCE [LARGE SCALE GENOMIC DNA]</scope>
    <source>
        <strain evidence="9 10">N2SHLJ1</strain>
    </source>
</reference>
<dbReference type="GO" id="GO:0005886">
    <property type="term" value="C:plasma membrane"/>
    <property type="evidence" value="ECO:0007669"/>
    <property type="project" value="UniProtKB-SubCell"/>
</dbReference>
<dbReference type="InterPro" id="IPR001958">
    <property type="entry name" value="Tet-R_TetA/multi-R_MdtG-like"/>
</dbReference>
<evidence type="ECO:0000313" key="9">
    <source>
        <dbReference type="EMBL" id="TBL80445.1"/>
    </source>
</evidence>
<dbReference type="SUPFAM" id="SSF103473">
    <property type="entry name" value="MFS general substrate transporter"/>
    <property type="match status" value="1"/>
</dbReference>
<dbReference type="InterPro" id="IPR050189">
    <property type="entry name" value="MFS_Efflux_Transporters"/>
</dbReference>
<dbReference type="InterPro" id="IPR036259">
    <property type="entry name" value="MFS_trans_sf"/>
</dbReference>
<dbReference type="PRINTS" id="PR01035">
    <property type="entry name" value="TCRTETA"/>
</dbReference>
<evidence type="ECO:0000256" key="4">
    <source>
        <dbReference type="ARBA" id="ARBA00022692"/>
    </source>
</evidence>
<feature type="transmembrane region" description="Helical" evidence="7">
    <location>
        <begin position="360"/>
        <end position="381"/>
    </location>
</feature>
<proteinExistence type="predicted"/>
<dbReference type="Pfam" id="PF07690">
    <property type="entry name" value="MFS_1"/>
    <property type="match status" value="1"/>
</dbReference>
<dbReference type="InterPro" id="IPR020846">
    <property type="entry name" value="MFS_dom"/>
</dbReference>
<comment type="caution">
    <text evidence="9">The sequence shown here is derived from an EMBL/GenBank/DDBJ whole genome shotgun (WGS) entry which is preliminary data.</text>
</comment>
<feature type="transmembrane region" description="Helical" evidence="7">
    <location>
        <begin position="70"/>
        <end position="89"/>
    </location>
</feature>
<name>A0A4Q9DVQ7_9BACL</name>
<keyword evidence="5 7" id="KW-1133">Transmembrane helix</keyword>
<feature type="transmembrane region" description="Helical" evidence="7">
    <location>
        <begin position="157"/>
        <end position="177"/>
    </location>
</feature>
<organism evidence="9 10">
    <name type="scientific">Paenibacillus thalictri</name>
    <dbReference type="NCBI Taxonomy" id="2527873"/>
    <lineage>
        <taxon>Bacteria</taxon>
        <taxon>Bacillati</taxon>
        <taxon>Bacillota</taxon>
        <taxon>Bacilli</taxon>
        <taxon>Bacillales</taxon>
        <taxon>Paenibacillaceae</taxon>
        <taxon>Paenibacillus</taxon>
    </lineage>
</organism>
<evidence type="ECO:0000256" key="7">
    <source>
        <dbReference type="SAM" id="Phobius"/>
    </source>
</evidence>